<name>A0A2X5NPE5_9GAMM</name>
<dbReference type="AlphaFoldDB" id="A0A2X5NPE5"/>
<dbReference type="EMBL" id="LS483499">
    <property type="protein sequence ID" value="SQK75259.1"/>
    <property type="molecule type" value="Genomic_DNA"/>
</dbReference>
<evidence type="ECO:0000313" key="2">
    <source>
        <dbReference type="Proteomes" id="UP000248758"/>
    </source>
</evidence>
<sequence length="344" mass="39869">MNEHQLRNQFRGDLSTLIEDMTQSLENEDLDPYSKESKKTLLEHHTRILFFDRLLTILGWRLGAKGNVAEEARIKAETTRFMDYLGLKEETKAPLMIFEAKAWDKPFVSARNPETRATDDDLIAAAIRHILDDKPEDESPVTKQWHDYLKQIMGYVCTMKKEYEHNPPCAVLSSGQWTVVFTNPVLTFVDGRVSTSDIKVFKLETYKSDVDALFNLLHCSVLAQEIPFPLRPAQIKEYVDINSLNSAFYGLHVHYEETGSRLFRVKPQVLIYPVLILQRHDGVLAVVANKGEHYTGALHARIHPKLRYRCRRSHDAFRFYYSLLSGTSYYLRRRVRPQTNGFLC</sequence>
<protein>
    <submittedName>
        <fullName evidence="1">Uncharacterized protein</fullName>
    </submittedName>
</protein>
<dbReference type="Proteomes" id="UP000248758">
    <property type="component" value="Chromosome 1"/>
</dbReference>
<dbReference type="RefSeq" id="WP_241964824.1">
    <property type="nucleotide sequence ID" value="NZ_LS483499.1"/>
</dbReference>
<evidence type="ECO:0000313" key="1">
    <source>
        <dbReference type="EMBL" id="SQK75259.1"/>
    </source>
</evidence>
<accession>A0A2X5NPE5</accession>
<reference evidence="1 2" key="1">
    <citation type="submission" date="2018-06" db="EMBL/GenBank/DDBJ databases">
        <authorList>
            <consortium name="Pathogen Informatics"/>
            <person name="Doyle S."/>
        </authorList>
    </citation>
    <scope>NUCLEOTIDE SEQUENCE [LARGE SCALE GENOMIC DNA]</scope>
    <source>
        <strain evidence="1 2">NCTC11468</strain>
    </source>
</reference>
<dbReference type="KEGG" id="tpty:NCTC11468_02190"/>
<gene>
    <name evidence="1" type="ORF">NCTC11468_02190</name>
</gene>
<proteinExistence type="predicted"/>
<organism evidence="1 2">
    <name type="scientific">Tatumella ptyseos</name>
    <dbReference type="NCBI Taxonomy" id="82987"/>
    <lineage>
        <taxon>Bacteria</taxon>
        <taxon>Pseudomonadati</taxon>
        <taxon>Pseudomonadota</taxon>
        <taxon>Gammaproteobacteria</taxon>
        <taxon>Enterobacterales</taxon>
        <taxon>Erwiniaceae</taxon>
        <taxon>Tatumella</taxon>
    </lineage>
</organism>